<sequence>MAQPGRHPGGAEPEPSRVRGWSRGCRWRRRGFGAPRRMILNRLQFTDFGLYAGRIEFDLAPRRHRGVAAPIILVGGRNGAGKTTLLEGVRLALYGRRALGPRVSRQEYHAYLAGRVHRGAGVAGASVEIAFDYAEAGVVHTYRVLRAWTVAGQTVNEILELEKDGAPVHAVPREEWHQFLQELIPPGVSQLFFFDGEKIGEIADDDAGDGQLAAAIKALLGLDLIGRLQLDLGVFLARQKDREGDALVARLEGLTAEIEAETARALDLSDALAEVVSARHAQAQKADRVRNAFVAEGGEAALQRSRIEGELVELGRQRLAAEHELRDMANRLLPFAMAPKVVGSFLTAFRHAAGTANDAGTVSRLLGDLRAWREAPADGRAADWSDDHWSDLLAFVSREASVGAATSPAFREVGDGASALARLDEVDRAARPRAMALREQLDGLVETIQAHEASLVRANGAASGVLLDDLRATEQTLGALTATVKLRQDALATVRGRLFTLERERRTLIDVQAQSVQSDERQALAARVGLALAEYETRLLDRKLKDLRSEFVECFRLLARKADFVSDVLIDRDTFAMTLLDGSGQVLPRSALSAGEKQIYAIALLWALARTSGRPLPMIIDTPLARLDTEHRARLAERYFPAASHQVILLSTDTEIDGELADGLRPHISHVYRLDYDAERCTTSAQPGYFRGRPTSTRLIDALQQA</sequence>
<protein>
    <submittedName>
        <fullName evidence="2">DNA sulfur modification protein DndD</fullName>
    </submittedName>
</protein>
<dbReference type="AlphaFoldDB" id="A0A975GV85"/>
<reference evidence="2" key="1">
    <citation type="submission" date="2020-09" db="EMBL/GenBank/DDBJ databases">
        <title>Brevundimonas sp. LVF2 isolated from a puddle in Goettingen, Germany.</title>
        <authorList>
            <person name="Friedrich I."/>
            <person name="Klassen A."/>
            <person name="Hannes N."/>
            <person name="Schneider D."/>
            <person name="Hertel R."/>
            <person name="Daniel R."/>
        </authorList>
    </citation>
    <scope>NUCLEOTIDE SEQUENCE</scope>
    <source>
        <strain evidence="2">LVF2</strain>
    </source>
</reference>
<accession>A0A975GV85</accession>
<feature type="domain" description="RecF/RecN/SMC N-terminal" evidence="1">
    <location>
        <begin position="71"/>
        <end position="654"/>
    </location>
</feature>
<evidence type="ECO:0000313" key="3">
    <source>
        <dbReference type="Proteomes" id="UP000663918"/>
    </source>
</evidence>
<evidence type="ECO:0000259" key="1">
    <source>
        <dbReference type="Pfam" id="PF02463"/>
    </source>
</evidence>
<dbReference type="Gene3D" id="3.40.50.300">
    <property type="entry name" value="P-loop containing nucleotide triphosphate hydrolases"/>
    <property type="match status" value="2"/>
</dbReference>
<dbReference type="EMBL" id="CP062222">
    <property type="protein sequence ID" value="QTC90323.1"/>
    <property type="molecule type" value="Genomic_DNA"/>
</dbReference>
<dbReference type="NCBIfam" id="TIGR03185">
    <property type="entry name" value="DNA_S_dndD"/>
    <property type="match status" value="1"/>
</dbReference>
<dbReference type="InterPro" id="IPR027417">
    <property type="entry name" value="P-loop_NTPase"/>
</dbReference>
<dbReference type="REBASE" id="461496">
    <property type="entry name" value="M.BspLVF2DndDP"/>
</dbReference>
<dbReference type="InterPro" id="IPR003395">
    <property type="entry name" value="RecF/RecN/SMC_N"/>
</dbReference>
<dbReference type="Proteomes" id="UP000663918">
    <property type="component" value="Chromosome"/>
</dbReference>
<dbReference type="Pfam" id="PF02463">
    <property type="entry name" value="SMC_N"/>
    <property type="match status" value="1"/>
</dbReference>
<evidence type="ECO:0000313" key="2">
    <source>
        <dbReference type="EMBL" id="QTC90323.1"/>
    </source>
</evidence>
<dbReference type="KEGG" id="bgoe:IFJ75_13695"/>
<dbReference type="PANTHER" id="PTHR32114:SF2">
    <property type="entry name" value="ABC TRANSPORTER ABCH.3"/>
    <property type="match status" value="1"/>
</dbReference>
<dbReference type="SUPFAM" id="SSF52540">
    <property type="entry name" value="P-loop containing nucleoside triphosphate hydrolases"/>
    <property type="match status" value="1"/>
</dbReference>
<organism evidence="2 3">
    <name type="scientific">Brevundimonas goettingensis</name>
    <dbReference type="NCBI Taxonomy" id="2774190"/>
    <lineage>
        <taxon>Bacteria</taxon>
        <taxon>Pseudomonadati</taxon>
        <taxon>Pseudomonadota</taxon>
        <taxon>Alphaproteobacteria</taxon>
        <taxon>Caulobacterales</taxon>
        <taxon>Caulobacteraceae</taxon>
        <taxon>Brevundimonas</taxon>
    </lineage>
</organism>
<name>A0A975GV85_9CAUL</name>
<proteinExistence type="predicted"/>
<gene>
    <name evidence="2" type="primary">dndD</name>
    <name evidence="2" type="ORF">IFJ75_13695</name>
</gene>
<keyword evidence="3" id="KW-1185">Reference proteome</keyword>
<dbReference type="InterPro" id="IPR017599">
    <property type="entry name" value="DNA_S_DndD"/>
</dbReference>
<dbReference type="PANTHER" id="PTHR32114">
    <property type="entry name" value="ABC TRANSPORTER ABCH.3"/>
    <property type="match status" value="1"/>
</dbReference>